<dbReference type="OrthoDB" id="9788552at2"/>
<evidence type="ECO:0000256" key="5">
    <source>
        <dbReference type="SAM" id="SignalP"/>
    </source>
</evidence>
<dbReference type="GO" id="GO:0051082">
    <property type="term" value="F:unfolded protein binding"/>
    <property type="evidence" value="ECO:0007669"/>
    <property type="project" value="InterPro"/>
</dbReference>
<name>A0A3S4YLA3_9FLAO</name>
<evidence type="ECO:0000256" key="3">
    <source>
        <dbReference type="SAM" id="Coils"/>
    </source>
</evidence>
<dbReference type="KEGG" id="cant:NCTC13489_02422"/>
<comment type="similarity">
    <text evidence="1">Belongs to the Skp family.</text>
</comment>
<feature type="chain" id="PRO_5018793199" evidence="5">
    <location>
        <begin position="21"/>
        <end position="221"/>
    </location>
</feature>
<evidence type="ECO:0000256" key="1">
    <source>
        <dbReference type="ARBA" id="ARBA00009091"/>
    </source>
</evidence>
<gene>
    <name evidence="6" type="ORF">NCTC13489_02422</name>
</gene>
<organism evidence="6 7">
    <name type="scientific">Kaistella antarctica</name>
    <dbReference type="NCBI Taxonomy" id="266748"/>
    <lineage>
        <taxon>Bacteria</taxon>
        <taxon>Pseudomonadati</taxon>
        <taxon>Bacteroidota</taxon>
        <taxon>Flavobacteriia</taxon>
        <taxon>Flavobacteriales</taxon>
        <taxon>Weeksellaceae</taxon>
        <taxon>Chryseobacterium group</taxon>
        <taxon>Kaistella</taxon>
    </lineage>
</organism>
<protein>
    <submittedName>
        <fullName evidence="6">Outer membrane protein</fullName>
    </submittedName>
</protein>
<evidence type="ECO:0000313" key="7">
    <source>
        <dbReference type="Proteomes" id="UP000270036"/>
    </source>
</evidence>
<feature type="signal peptide" evidence="5">
    <location>
        <begin position="1"/>
        <end position="20"/>
    </location>
</feature>
<dbReference type="InterPro" id="IPR005632">
    <property type="entry name" value="Chaperone_Skp"/>
</dbReference>
<keyword evidence="2 5" id="KW-0732">Signal</keyword>
<reference evidence="6 7" key="1">
    <citation type="submission" date="2018-12" db="EMBL/GenBank/DDBJ databases">
        <authorList>
            <consortium name="Pathogen Informatics"/>
        </authorList>
    </citation>
    <scope>NUCLEOTIDE SEQUENCE [LARGE SCALE GENOMIC DNA]</scope>
    <source>
        <strain evidence="6 7">NCTC13489</strain>
    </source>
</reference>
<dbReference type="InterPro" id="IPR024930">
    <property type="entry name" value="Skp_dom_sf"/>
</dbReference>
<evidence type="ECO:0000256" key="4">
    <source>
        <dbReference type="SAM" id="MobiDB-lite"/>
    </source>
</evidence>
<dbReference type="RefSeq" id="WP_126337183.1">
    <property type="nucleotide sequence ID" value="NZ_FOIX01000001.1"/>
</dbReference>
<dbReference type="GO" id="GO:0050821">
    <property type="term" value="P:protein stabilization"/>
    <property type="evidence" value="ECO:0007669"/>
    <property type="project" value="TreeGrafter"/>
</dbReference>
<dbReference type="AlphaFoldDB" id="A0A3S4YLA3"/>
<feature type="compositionally biased region" description="Basic and acidic residues" evidence="4">
    <location>
        <begin position="173"/>
        <end position="214"/>
    </location>
</feature>
<feature type="region of interest" description="Disordered" evidence="4">
    <location>
        <begin position="173"/>
        <end position="221"/>
    </location>
</feature>
<dbReference type="Pfam" id="PF03938">
    <property type="entry name" value="OmpH"/>
    <property type="match status" value="1"/>
</dbReference>
<proteinExistence type="inferred from homology"/>
<evidence type="ECO:0000313" key="6">
    <source>
        <dbReference type="EMBL" id="VEI00902.1"/>
    </source>
</evidence>
<dbReference type="PANTHER" id="PTHR35089">
    <property type="entry name" value="CHAPERONE PROTEIN SKP"/>
    <property type="match status" value="1"/>
</dbReference>
<feature type="coiled-coil region" evidence="3">
    <location>
        <begin position="35"/>
        <end position="69"/>
    </location>
</feature>
<dbReference type="EMBL" id="LR134441">
    <property type="protein sequence ID" value="VEI00902.1"/>
    <property type="molecule type" value="Genomic_DNA"/>
</dbReference>
<dbReference type="SUPFAM" id="SSF111384">
    <property type="entry name" value="OmpH-like"/>
    <property type="match status" value="1"/>
</dbReference>
<dbReference type="Gene3D" id="3.30.910.20">
    <property type="entry name" value="Skp domain"/>
    <property type="match status" value="1"/>
</dbReference>
<dbReference type="SMART" id="SM00935">
    <property type="entry name" value="OmpH"/>
    <property type="match status" value="1"/>
</dbReference>
<dbReference type="PANTHER" id="PTHR35089:SF1">
    <property type="entry name" value="CHAPERONE PROTEIN SKP"/>
    <property type="match status" value="1"/>
</dbReference>
<accession>A0A3S4YLA3</accession>
<keyword evidence="3" id="KW-0175">Coiled coil</keyword>
<dbReference type="Proteomes" id="UP000270036">
    <property type="component" value="Chromosome"/>
</dbReference>
<sequence>MKKFQLLFIFLLSFATIANAQKIGVVDTDYILGKLPQYKEAETRLNEQITNWQNEIQTLQTDFEKKKTTLENEKVLLIGDQLKLRQKEVDDLDKRIKVMINNRFGSLGEVNNARSNLTKPFQDLIWGAIKTVSEKNTLGIVLDKSNNISVIFLDKRYDYTDKVLDLLLKNSPEKKTEKGTPNKRNINDSRNEKMRIMKEQERESKDVKAKKIETINKSTIN</sequence>
<evidence type="ECO:0000256" key="2">
    <source>
        <dbReference type="ARBA" id="ARBA00022729"/>
    </source>
</evidence>
<dbReference type="GO" id="GO:0005829">
    <property type="term" value="C:cytosol"/>
    <property type="evidence" value="ECO:0007669"/>
    <property type="project" value="TreeGrafter"/>
</dbReference>